<sequence length="452" mass="49526">MLSFIQLNLSSQFQLVLQRQLLYSQSQSLFSKACSSKLTVNGETAIFCEKARSLSSKIQTLNAVHSTLHTSFLYLYTDRIQDFNINSSFLQLTLPSFSLFGFTSNVEIVNSNISVSIPHYVANGALLCFNCSVVASTSNFSFVANGHNVSALSTGTNLSIASCLVQSRVSGKISGLVSSSKQTTIVLKNSNISAYFIQAQFKGIFFGYLSGPSRVEITNTRLCSNEAKIIGGGDKFITTTGSLIISCDICNTQYFTYGLCAASLINGELNDNKLVCKNEFVYNNICECKIGELINGVCVNILGKISKTINQQGHFKSQIEQTEEKVINKLQNENQQVEMSTAQIMGEVAGLYVRLNSQWSAGTLTASNMEIISQNAAKFRLALDCNKRYGYQYINNNCVYVNCPIQGQQSINGVCQCTDIYASVNQISSKCQCPANSNSVLCARALFMGRLW</sequence>
<accession>A0AA86QNH2</accession>
<dbReference type="AlphaFoldDB" id="A0AA86QNH2"/>
<dbReference type="Proteomes" id="UP001642409">
    <property type="component" value="Unassembled WGS sequence"/>
</dbReference>
<proteinExistence type="predicted"/>
<organism evidence="1">
    <name type="scientific">Hexamita inflata</name>
    <dbReference type="NCBI Taxonomy" id="28002"/>
    <lineage>
        <taxon>Eukaryota</taxon>
        <taxon>Metamonada</taxon>
        <taxon>Diplomonadida</taxon>
        <taxon>Hexamitidae</taxon>
        <taxon>Hexamitinae</taxon>
        <taxon>Hexamita</taxon>
    </lineage>
</organism>
<gene>
    <name evidence="2" type="ORF">HINF_LOCUS34129</name>
    <name evidence="1" type="ORF">HINF_LOCUS50556</name>
</gene>
<reference evidence="2 3" key="2">
    <citation type="submission" date="2024-07" db="EMBL/GenBank/DDBJ databases">
        <authorList>
            <person name="Akdeniz Z."/>
        </authorList>
    </citation>
    <scope>NUCLEOTIDE SEQUENCE [LARGE SCALE GENOMIC DNA]</scope>
</reference>
<dbReference type="EMBL" id="CAXDID020000120">
    <property type="protein sequence ID" value="CAL6031695.1"/>
    <property type="molecule type" value="Genomic_DNA"/>
</dbReference>
<evidence type="ECO:0000313" key="2">
    <source>
        <dbReference type="EMBL" id="CAL6031695.1"/>
    </source>
</evidence>
<evidence type="ECO:0000313" key="1">
    <source>
        <dbReference type="EMBL" id="CAI9962911.1"/>
    </source>
</evidence>
<keyword evidence="3" id="KW-1185">Reference proteome</keyword>
<dbReference type="EMBL" id="CATOUU010000960">
    <property type="protein sequence ID" value="CAI9962911.1"/>
    <property type="molecule type" value="Genomic_DNA"/>
</dbReference>
<evidence type="ECO:0000313" key="3">
    <source>
        <dbReference type="Proteomes" id="UP001642409"/>
    </source>
</evidence>
<reference evidence="1" key="1">
    <citation type="submission" date="2023-06" db="EMBL/GenBank/DDBJ databases">
        <authorList>
            <person name="Kurt Z."/>
        </authorList>
    </citation>
    <scope>NUCLEOTIDE SEQUENCE</scope>
</reference>
<name>A0AA86QNH2_9EUKA</name>
<protein>
    <submittedName>
        <fullName evidence="2">Hypothetical_protein</fullName>
    </submittedName>
</protein>
<comment type="caution">
    <text evidence="1">The sequence shown here is derived from an EMBL/GenBank/DDBJ whole genome shotgun (WGS) entry which is preliminary data.</text>
</comment>